<evidence type="ECO:0000256" key="4">
    <source>
        <dbReference type="ARBA" id="ARBA00004798"/>
    </source>
</evidence>
<comment type="catalytic activity">
    <reaction evidence="1 10">
        <text>(2R)-2-phosphoglycerate = (2R)-3-phosphoglycerate</text>
        <dbReference type="Rhea" id="RHEA:15901"/>
        <dbReference type="ChEBI" id="CHEBI:58272"/>
        <dbReference type="ChEBI" id="CHEBI:58289"/>
        <dbReference type="EC" id="5.4.2.12"/>
    </reaction>
</comment>
<feature type="binding site" evidence="13">
    <location>
        <position position="474"/>
    </location>
    <ligand>
        <name>Mn(2+)</name>
        <dbReference type="ChEBI" id="CHEBI:29035"/>
        <label>2</label>
    </ligand>
</feature>
<dbReference type="InterPro" id="IPR036646">
    <property type="entry name" value="PGAM_B_sf"/>
</dbReference>
<dbReference type="GO" id="GO:0006096">
    <property type="term" value="P:glycolytic process"/>
    <property type="evidence" value="ECO:0007669"/>
    <property type="project" value="UniProtKB-UniRule"/>
</dbReference>
<evidence type="ECO:0000256" key="7">
    <source>
        <dbReference type="ARBA" id="ARBA00023152"/>
    </source>
</evidence>
<feature type="binding site" evidence="10 12">
    <location>
        <position position="187"/>
    </location>
    <ligand>
        <name>substrate</name>
    </ligand>
</feature>
<keyword evidence="9 10" id="KW-0413">Isomerase</keyword>
<dbReference type="Pfam" id="PF06415">
    <property type="entry name" value="iPGM_N"/>
    <property type="match status" value="1"/>
</dbReference>
<dbReference type="UniPathway" id="UPA00109">
    <property type="reaction ID" value="UER00186"/>
</dbReference>
<comment type="similarity">
    <text evidence="5 10">Belongs to the BPG-independent phosphoglycerate mutase family.</text>
</comment>
<dbReference type="InterPro" id="IPR017850">
    <property type="entry name" value="Alkaline_phosphatase_core_sf"/>
</dbReference>
<evidence type="ECO:0000256" key="1">
    <source>
        <dbReference type="ARBA" id="ARBA00000370"/>
    </source>
</evidence>
<comment type="subunit">
    <text evidence="10">Monomer.</text>
</comment>
<feature type="binding site" evidence="13">
    <location>
        <position position="14"/>
    </location>
    <ligand>
        <name>Mn(2+)</name>
        <dbReference type="ChEBI" id="CHEBI:29035"/>
        <label>2</label>
    </ligand>
</feature>
<dbReference type="InterPro" id="IPR011258">
    <property type="entry name" value="BPG-indep_PGM_N"/>
</dbReference>
<dbReference type="PATRIC" id="fig|1618371.3.peg.978"/>
<comment type="pathway">
    <text evidence="4 10">Carbohydrate degradation; glycolysis; pyruvate from D-glyceraldehyde 3-phosphate: step 3/5.</text>
</comment>
<comment type="caution">
    <text evidence="10">Lacks conserved residue(s) required for the propagation of feature annotation.</text>
</comment>
<evidence type="ECO:0000256" key="3">
    <source>
        <dbReference type="ARBA" id="ARBA00002315"/>
    </source>
</evidence>
<dbReference type="NCBIfam" id="TIGR01307">
    <property type="entry name" value="pgm_bpd_ind"/>
    <property type="match status" value="1"/>
</dbReference>
<dbReference type="SUPFAM" id="SSF53649">
    <property type="entry name" value="Alkaline phosphatase-like"/>
    <property type="match status" value="1"/>
</dbReference>
<dbReference type="Pfam" id="PF01676">
    <property type="entry name" value="Metalloenzyme"/>
    <property type="match status" value="1"/>
</dbReference>
<dbReference type="HAMAP" id="MF_01038">
    <property type="entry name" value="GpmI"/>
    <property type="match status" value="1"/>
</dbReference>
<keyword evidence="7 10" id="KW-0324">Glycolysis</keyword>
<comment type="cofactor">
    <cofactor evidence="2">
        <name>Mn(2+)</name>
        <dbReference type="ChEBI" id="CHEBI:29035"/>
    </cofactor>
</comment>
<name>A0A0G1USR7_9BACT</name>
<evidence type="ECO:0000259" key="15">
    <source>
        <dbReference type="Pfam" id="PF06415"/>
    </source>
</evidence>
<feature type="binding site" evidence="13">
    <location>
        <position position="432"/>
    </location>
    <ligand>
        <name>Mn(2+)</name>
        <dbReference type="ChEBI" id="CHEBI:29035"/>
        <label>1</label>
    </ligand>
</feature>
<evidence type="ECO:0000256" key="2">
    <source>
        <dbReference type="ARBA" id="ARBA00001936"/>
    </source>
</evidence>
<comment type="function">
    <text evidence="3 10">Catalyzes the interconversion of 2-phosphoglycerate and 3-phosphoglycerate.</text>
</comment>
<dbReference type="AlphaFoldDB" id="A0A0G1USR7"/>
<feature type="binding site" evidence="10 12">
    <location>
        <position position="125"/>
    </location>
    <ligand>
        <name>substrate</name>
    </ligand>
</feature>
<feature type="binding site" evidence="10 12">
    <location>
        <position position="365"/>
    </location>
    <ligand>
        <name>substrate</name>
    </ligand>
</feature>
<dbReference type="GO" id="GO:0004619">
    <property type="term" value="F:phosphoglycerate mutase activity"/>
    <property type="evidence" value="ECO:0007669"/>
    <property type="project" value="UniProtKB-UniRule"/>
</dbReference>
<sequence length="543" mass="59609">MNQQISPVVLIILDGWGIAPSGPGNAIKLAHTPFIDQLTAAYPNTRLVASGEAVGLPHGEDGNTEVGHINIGAGQIVFADLPRINTAIADGNFFKNPTLLEALDFVKKNRSTLHLLGLVGSGGVHANNEHLFALIKLAQQQGVPNLSLHLITDGRDSPPTTSQTYVSQIEKHLADAGIGQIATVMGRYFGMDRDFRWDRTQKAYQCLTQNQGLKAESPQTAIRQSYADGKTDEFIEPTNIVDANGTPVSLIGDNDAVIFYNFRVDRPRQLTRAFVLPDFETSGNRPAYDPHSDKYLHSHLVEKIPVNPPFKRNKILHNLFFVTMTEYQKSLPVKVVIPPLSVKYPLSLILSEHNLRQLHMAETEKERFVTYYFNGLREQPFPGEDWTIIPSPKVATYDLKPEMSTPELTQTLIDKLKQNIYHFVIVNFACPDMVGHTGNIDAAVKACQAADQALAQIVPTVLNLNGTALITADHGNTEEMINLSSGEVDTEHSVNPVPFIAASRVFEGQNRSMPPGILADVAPTILKILNLPVPSAMTGKSLL</sequence>
<dbReference type="InterPro" id="IPR005995">
    <property type="entry name" value="Pgm_bpd_ind"/>
</dbReference>
<dbReference type="PIRSF" id="PIRSF001492">
    <property type="entry name" value="IPGAM"/>
    <property type="match status" value="1"/>
</dbReference>
<evidence type="ECO:0000256" key="11">
    <source>
        <dbReference type="NCBIfam" id="TIGR01307"/>
    </source>
</evidence>
<dbReference type="GO" id="GO:0030145">
    <property type="term" value="F:manganese ion binding"/>
    <property type="evidence" value="ECO:0007669"/>
    <property type="project" value="InterPro"/>
</dbReference>
<evidence type="ECO:0000313" key="17">
    <source>
        <dbReference type="Proteomes" id="UP000033860"/>
    </source>
</evidence>
<keyword evidence="8 13" id="KW-0464">Manganese</keyword>
<feature type="binding site" evidence="13">
    <location>
        <position position="473"/>
    </location>
    <ligand>
        <name>Mn(2+)</name>
        <dbReference type="ChEBI" id="CHEBI:29035"/>
        <label>2</label>
    </ligand>
</feature>
<feature type="domain" description="BPG-independent PGAM N-terminal" evidence="15">
    <location>
        <begin position="84"/>
        <end position="329"/>
    </location>
</feature>
<dbReference type="GO" id="GO:0006007">
    <property type="term" value="P:glucose catabolic process"/>
    <property type="evidence" value="ECO:0007669"/>
    <property type="project" value="InterPro"/>
</dbReference>
<accession>A0A0G1USR7</accession>
<feature type="binding site" evidence="10 12">
    <location>
        <position position="193"/>
    </location>
    <ligand>
        <name>substrate</name>
    </ligand>
</feature>
<comment type="caution">
    <text evidence="16">The sequence shown here is derived from an EMBL/GenBank/DDBJ whole genome shotgun (WGS) entry which is preliminary data.</text>
</comment>
<dbReference type="Gene3D" id="3.40.1450.10">
    <property type="entry name" value="BPG-independent phosphoglycerate mutase, domain B"/>
    <property type="match status" value="1"/>
</dbReference>
<evidence type="ECO:0000256" key="5">
    <source>
        <dbReference type="ARBA" id="ARBA00008819"/>
    </source>
</evidence>
<feature type="binding site" evidence="10 12">
    <location>
        <begin position="263"/>
        <end position="266"/>
    </location>
    <ligand>
        <name>substrate</name>
    </ligand>
</feature>
<dbReference type="GO" id="GO:0005829">
    <property type="term" value="C:cytosol"/>
    <property type="evidence" value="ECO:0007669"/>
    <property type="project" value="TreeGrafter"/>
</dbReference>
<dbReference type="FunFam" id="3.40.1450.10:FF:000002">
    <property type="entry name" value="2,3-bisphosphoglycerate-independent phosphoglycerate mutase"/>
    <property type="match status" value="1"/>
</dbReference>
<evidence type="ECO:0000259" key="14">
    <source>
        <dbReference type="Pfam" id="PF01676"/>
    </source>
</evidence>
<organism evidence="16 17">
    <name type="scientific">Candidatus Beckwithbacteria bacterium GW2011_GWB1_47_15</name>
    <dbReference type="NCBI Taxonomy" id="1618371"/>
    <lineage>
        <taxon>Bacteria</taxon>
        <taxon>Candidatus Beckwithiibacteriota</taxon>
    </lineage>
</organism>
<feature type="domain" description="Metalloenzyme" evidence="14">
    <location>
        <begin position="7"/>
        <end position="531"/>
    </location>
</feature>
<reference evidence="16 17" key="1">
    <citation type="journal article" date="2015" name="Nature">
        <title>rRNA introns, odd ribosomes, and small enigmatic genomes across a large radiation of phyla.</title>
        <authorList>
            <person name="Brown C.T."/>
            <person name="Hug L.A."/>
            <person name="Thomas B.C."/>
            <person name="Sharon I."/>
            <person name="Castelle C.J."/>
            <person name="Singh A."/>
            <person name="Wilkins M.J."/>
            <person name="Williams K.H."/>
            <person name="Banfield J.F."/>
        </authorList>
    </citation>
    <scope>NUCLEOTIDE SEQUENCE [LARGE SCALE GENOMIC DNA]</scope>
</reference>
<dbReference type="InterPro" id="IPR006124">
    <property type="entry name" value="Metalloenzyme"/>
</dbReference>
<keyword evidence="6 13" id="KW-0479">Metal-binding</keyword>
<evidence type="ECO:0000256" key="9">
    <source>
        <dbReference type="ARBA" id="ARBA00023235"/>
    </source>
</evidence>
<evidence type="ECO:0000256" key="13">
    <source>
        <dbReference type="PIRSR" id="PIRSR001492-3"/>
    </source>
</evidence>
<dbReference type="SUPFAM" id="SSF64158">
    <property type="entry name" value="2,3-Bisphosphoglycerate-independent phosphoglycerate mutase, substrate-binding domain"/>
    <property type="match status" value="1"/>
</dbReference>
<dbReference type="Proteomes" id="UP000033860">
    <property type="component" value="Unassembled WGS sequence"/>
</dbReference>
<dbReference type="Gene3D" id="3.40.720.10">
    <property type="entry name" value="Alkaline Phosphatase, subunit A"/>
    <property type="match status" value="1"/>
</dbReference>
<feature type="binding site" evidence="13">
    <location>
        <position position="492"/>
    </location>
    <ligand>
        <name>Mn(2+)</name>
        <dbReference type="ChEBI" id="CHEBI:29035"/>
        <label>1</label>
    </ligand>
</feature>
<dbReference type="PANTHER" id="PTHR31637:SF0">
    <property type="entry name" value="2,3-BISPHOSPHOGLYCERATE-INDEPENDENT PHOSPHOGLYCERATE MUTASE"/>
    <property type="match status" value="1"/>
</dbReference>
<evidence type="ECO:0000256" key="12">
    <source>
        <dbReference type="PIRSR" id="PIRSR001492-2"/>
    </source>
</evidence>
<evidence type="ECO:0000256" key="10">
    <source>
        <dbReference type="HAMAP-Rule" id="MF_01038"/>
    </source>
</evidence>
<dbReference type="CDD" id="cd16010">
    <property type="entry name" value="iPGM"/>
    <property type="match status" value="1"/>
</dbReference>
<proteinExistence type="inferred from homology"/>
<feature type="binding site" evidence="13">
    <location>
        <position position="436"/>
    </location>
    <ligand>
        <name>Mn(2+)</name>
        <dbReference type="ChEBI" id="CHEBI:29035"/>
        <label>1</label>
    </ligand>
</feature>
<protein>
    <recommendedName>
        <fullName evidence="10 11">2,3-bisphosphoglycerate-independent phosphoglycerate mutase</fullName>
        <shortName evidence="10">BPG-independent PGAM</shortName>
        <shortName evidence="10">Phosphoglyceromutase</shortName>
        <shortName evidence="10">iPGM</shortName>
        <ecNumber evidence="10 11">5.4.2.12</ecNumber>
    </recommendedName>
</protein>
<dbReference type="EMBL" id="LCNT01000007">
    <property type="protein sequence ID" value="KKU60775.1"/>
    <property type="molecule type" value="Genomic_DNA"/>
</dbReference>
<evidence type="ECO:0000313" key="16">
    <source>
        <dbReference type="EMBL" id="KKU60775.1"/>
    </source>
</evidence>
<evidence type="ECO:0000256" key="6">
    <source>
        <dbReference type="ARBA" id="ARBA00022723"/>
    </source>
</evidence>
<dbReference type="PANTHER" id="PTHR31637">
    <property type="entry name" value="2,3-BISPHOSPHOGLYCERATE-INDEPENDENT PHOSPHOGLYCERATE MUTASE"/>
    <property type="match status" value="1"/>
</dbReference>
<evidence type="ECO:0000256" key="8">
    <source>
        <dbReference type="ARBA" id="ARBA00023211"/>
    </source>
</evidence>
<dbReference type="EC" id="5.4.2.12" evidence="10 11"/>
<gene>
    <name evidence="10" type="primary">gpmI</name>
    <name evidence="16" type="ORF">UX85_C0007G0062</name>
</gene>
<feature type="binding site" evidence="10 12">
    <location>
        <begin position="155"/>
        <end position="156"/>
    </location>
    <ligand>
        <name>substrate</name>
    </ligand>
</feature>